<evidence type="ECO:0000313" key="1">
    <source>
        <dbReference type="EMBL" id="CDW27688.1"/>
    </source>
</evidence>
<reference evidence="1" key="1">
    <citation type="submission" date="2014-05" db="EMBL/GenBank/DDBJ databases">
        <authorList>
            <person name="Chronopoulou M."/>
        </authorList>
    </citation>
    <scope>NUCLEOTIDE SEQUENCE</scope>
    <source>
        <tissue evidence="1">Whole organism</tissue>
    </source>
</reference>
<dbReference type="AlphaFoldDB" id="A0A0K2TNP8"/>
<organism evidence="1">
    <name type="scientific">Lepeophtheirus salmonis</name>
    <name type="common">Salmon louse</name>
    <name type="synonym">Caligus salmonis</name>
    <dbReference type="NCBI Taxonomy" id="72036"/>
    <lineage>
        <taxon>Eukaryota</taxon>
        <taxon>Metazoa</taxon>
        <taxon>Ecdysozoa</taxon>
        <taxon>Arthropoda</taxon>
        <taxon>Crustacea</taxon>
        <taxon>Multicrustacea</taxon>
        <taxon>Hexanauplia</taxon>
        <taxon>Copepoda</taxon>
        <taxon>Siphonostomatoida</taxon>
        <taxon>Caligidae</taxon>
        <taxon>Lepeophtheirus</taxon>
    </lineage>
</organism>
<protein>
    <submittedName>
        <fullName evidence="1">Uncharacterized protein</fullName>
    </submittedName>
</protein>
<accession>A0A0K2TNP8</accession>
<name>A0A0K2TNP8_LEPSM</name>
<dbReference type="EMBL" id="HACA01010327">
    <property type="protein sequence ID" value="CDW27688.1"/>
    <property type="molecule type" value="Transcribed_RNA"/>
</dbReference>
<proteinExistence type="predicted"/>
<feature type="non-terminal residue" evidence="1">
    <location>
        <position position="1"/>
    </location>
</feature>
<sequence length="46" mass="5430">RSLLLTNILFTFPSGHRWIVTRLVVIARYTPCSTTHCGYDWNYKTQ</sequence>